<dbReference type="PANTHER" id="PTHR46017">
    <property type="entry name" value="ALPHA-MANNOSIDASE 2C1"/>
    <property type="match status" value="1"/>
</dbReference>
<comment type="catalytic activity">
    <reaction evidence="1">
        <text>Hydrolysis of terminal, non-reducing alpha-D-mannose residues in alpha-D-mannosides.</text>
        <dbReference type="EC" id="3.2.1.24"/>
    </reaction>
</comment>
<dbReference type="InterPro" id="IPR011330">
    <property type="entry name" value="Glyco_hydro/deAcase_b/a-brl"/>
</dbReference>
<dbReference type="GO" id="GO:0009313">
    <property type="term" value="P:oligosaccharide catabolic process"/>
    <property type="evidence" value="ECO:0007669"/>
    <property type="project" value="TreeGrafter"/>
</dbReference>
<protein>
    <recommendedName>
        <fullName evidence="3">alpha-mannosidase</fullName>
        <ecNumber evidence="3">3.2.1.24</ecNumber>
    </recommendedName>
</protein>
<dbReference type="FunFam" id="2.70.98.30:FF:000010">
    <property type="entry name" value="Cytosolic alpha-mannosidase"/>
    <property type="match status" value="1"/>
</dbReference>
<dbReference type="CDD" id="cd10812">
    <property type="entry name" value="GH38N_AMII_ScAms1_like"/>
    <property type="match status" value="1"/>
</dbReference>
<dbReference type="PANTHER" id="PTHR46017:SF1">
    <property type="entry name" value="ALPHA-MANNOSIDASE 2C1"/>
    <property type="match status" value="1"/>
</dbReference>
<dbReference type="GO" id="GO:0004559">
    <property type="term" value="F:alpha-mannosidase activity"/>
    <property type="evidence" value="ECO:0007669"/>
    <property type="project" value="UniProtKB-EC"/>
</dbReference>
<dbReference type="GO" id="GO:0030246">
    <property type="term" value="F:carbohydrate binding"/>
    <property type="evidence" value="ECO:0007669"/>
    <property type="project" value="InterPro"/>
</dbReference>
<dbReference type="InterPro" id="IPR000602">
    <property type="entry name" value="Glyco_hydro_38_N"/>
</dbReference>
<dbReference type="Gene3D" id="2.70.98.30">
    <property type="entry name" value="Golgi alpha-mannosidase II, domain 4"/>
    <property type="match status" value="1"/>
</dbReference>
<dbReference type="InterPro" id="IPR028995">
    <property type="entry name" value="Glyco_hydro_57/38_cen_sf"/>
</dbReference>
<name>A0A061H7B0_9BASI</name>
<dbReference type="HOGENOM" id="CLU_003442_0_1_1"/>
<dbReference type="InterPro" id="IPR027291">
    <property type="entry name" value="Glyco_hydro_38_N_sf"/>
</dbReference>
<dbReference type="GeneID" id="19320199"/>
<dbReference type="Pfam" id="PF09261">
    <property type="entry name" value="Alpha-mann_mid"/>
    <property type="match status" value="1"/>
</dbReference>
<dbReference type="GO" id="GO:0006013">
    <property type="term" value="P:mannose metabolic process"/>
    <property type="evidence" value="ECO:0007669"/>
    <property type="project" value="InterPro"/>
</dbReference>
<dbReference type="EMBL" id="KE361645">
    <property type="protein sequence ID" value="EPQ26471.1"/>
    <property type="molecule type" value="Genomic_DNA"/>
</dbReference>
<dbReference type="FunFam" id="3.20.110.10:FF:000002">
    <property type="entry name" value="alpha-mannosidase 2C1 isoform X1"/>
    <property type="match status" value="1"/>
</dbReference>
<evidence type="ECO:0000256" key="3">
    <source>
        <dbReference type="ARBA" id="ARBA00012752"/>
    </source>
</evidence>
<dbReference type="InterPro" id="IPR054723">
    <property type="entry name" value="Ams1-like_N"/>
</dbReference>
<evidence type="ECO:0000313" key="10">
    <source>
        <dbReference type="Proteomes" id="UP000053664"/>
    </source>
</evidence>
<evidence type="ECO:0000256" key="6">
    <source>
        <dbReference type="ARBA" id="ARBA00023295"/>
    </source>
</evidence>
<dbReference type="Gene3D" id="1.20.1270.50">
    <property type="entry name" value="Glycoside hydrolase family 38, central domain"/>
    <property type="match status" value="1"/>
</dbReference>
<comment type="similarity">
    <text evidence="2">Belongs to the glycosyl hydrolase 38 family.</text>
</comment>
<dbReference type="GO" id="GO:0046872">
    <property type="term" value="F:metal ion binding"/>
    <property type="evidence" value="ECO:0007669"/>
    <property type="project" value="UniProtKB-KW"/>
</dbReference>
<dbReference type="EC" id="3.2.1.24" evidence="3"/>
<dbReference type="InterPro" id="IPR041147">
    <property type="entry name" value="GH38_C"/>
</dbReference>
<dbReference type="FunFam" id="1.20.1270.50:FF:000004">
    <property type="entry name" value="alpha-mannosidase 2C1 isoform X1"/>
    <property type="match status" value="1"/>
</dbReference>
<sequence>MMPPPQGADRPQHQEPSYPLLASQEPRPVRAPLLRSVIERRLGEFVGGQYGDYNLASLLFEARTDDKKYVKIERWTPPAGSKPSFDEAKKQQYKPAKKGGTFGPSWTNHWLRIHLAVPEEWRNKDWVQLEFDPSCEAMIFADDGNPLQGITGGFDDRRRVDFPLKPGMRNGVVLYAEVTANGMFGLPSDGSGDPDPNRYFGLASCDIVVKRPEAWRLMWDFNTLQQCVREMPKDSILQNRALWVANQIQNTFRKGDLGSIQRCRTLAEEILGRGWSDRGHEIYQDDVVEGREDTRIWCLGHTHIDSAWLWPYSATQQKVARSWSTQLDLMDRFEEHRFTASTAQQYQWLEELYPKLFERVKAKVAEGKFQPIGGTWVECDANMPSGEAFVRQFLYGQRYFLSRFQQRCTVFWLPDTFGYNAQIPQLARQAGCDYFFTQKLSWNNINRFPHNTVMWVGLDGTQMMVHLTPVNNYDSQCGVDDLVRGIKNNQDLWVQDSALLLFGFGDGGGGPTEVMLERMRRARAVSNSGFRDMPRITMGRSAKDFFEHVRKTTDNGKRLSTWSGEIYLEFHRGVYTSHGSIKQWNRYMEHFLGLLEWVNTLASIRVDGFGYPKQELDALWEPFLLNQFHDCLPGSAIRMVYDDMEVMYADMVSKGSALYKKALRALGIDSALGAASASSASASDVSVVNHLGIPRRELVSVDLEGLDRAQAVALSHRSVQLCDGGKRALLLVEDSVGDGCACSVDKSADLMRSLEAVSIVETEHNEFIMKNASISLKISHGRIVSIYDHVVGRELLEHGRTAGLTIAEDYPPDYDNWETEVYSLDTIEEIAFDNVRIVERGPWRSSLALNARFGQSNVHITVSLDAVPATVLAADGEGRPLLRFDVEIDWQEKHRFLRFEVPTTLRADSASYETQFGITSRPTTRNTSWEAAKFEVCGHRWADLSEPDYGLSILTQSKYGYSTEGGRMRLSLLKAGTYPDAHEDEGRHAFAFALYPHVGGVGKGQVVSAARIFASSMSPPVPASSSSSSDAAVAKVDQLIGASKDLTMPIRLVPQGGSVVLDTIKRAEEDFEYYGKKPERPDGLAVIVRLYESLGTHSRPTIEISTPIHSITQCNILEDDLEQESQDLNLEMYTSTHDDVGRGTEAGGAGGDKTIVCLSFRPFEIKTLKIRIK</sequence>
<accession>A0A061H7B0</accession>
<dbReference type="Proteomes" id="UP000053664">
    <property type="component" value="Unassembled WGS sequence"/>
</dbReference>
<dbReference type="AlphaFoldDB" id="A0A061H7B0"/>
<dbReference type="InterPro" id="IPR011013">
    <property type="entry name" value="Gal_mutarotase_sf_dom"/>
</dbReference>
<dbReference type="Gene3D" id="3.20.110.10">
    <property type="entry name" value="Glycoside hydrolase 38, N terminal domain"/>
    <property type="match status" value="1"/>
</dbReference>
<keyword evidence="5" id="KW-0378">Hydrolase</keyword>
<dbReference type="GO" id="GO:0000329">
    <property type="term" value="C:fungal-type vacuole membrane"/>
    <property type="evidence" value="ECO:0007669"/>
    <property type="project" value="TreeGrafter"/>
</dbReference>
<dbReference type="Pfam" id="PF01074">
    <property type="entry name" value="Glyco_hydro_38N"/>
    <property type="match status" value="1"/>
</dbReference>
<dbReference type="Pfam" id="PF22907">
    <property type="entry name" value="Ams1-like_1st"/>
    <property type="match status" value="1"/>
</dbReference>
<dbReference type="OrthoDB" id="10261055at2759"/>
<organism evidence="9 10">
    <name type="scientific">Pseudozyma flocculosa PF-1</name>
    <dbReference type="NCBI Taxonomy" id="1277687"/>
    <lineage>
        <taxon>Eukaryota</taxon>
        <taxon>Fungi</taxon>
        <taxon>Dikarya</taxon>
        <taxon>Basidiomycota</taxon>
        <taxon>Ustilaginomycotina</taxon>
        <taxon>Ustilaginomycetes</taxon>
        <taxon>Ustilaginales</taxon>
        <taxon>Ustilaginaceae</taxon>
        <taxon>Pseudozyma</taxon>
    </lineage>
</organism>
<dbReference type="SUPFAM" id="SSF88688">
    <property type="entry name" value="Families 57/38 glycoside transferase middle domain"/>
    <property type="match status" value="1"/>
</dbReference>
<evidence type="ECO:0000256" key="2">
    <source>
        <dbReference type="ARBA" id="ARBA00009792"/>
    </source>
</evidence>
<evidence type="ECO:0000259" key="8">
    <source>
        <dbReference type="SMART" id="SM00872"/>
    </source>
</evidence>
<evidence type="ECO:0000256" key="4">
    <source>
        <dbReference type="ARBA" id="ARBA00022723"/>
    </source>
</evidence>
<dbReference type="SMART" id="SM00872">
    <property type="entry name" value="Alpha-mann_mid"/>
    <property type="match status" value="1"/>
</dbReference>
<reference evidence="9 10" key="1">
    <citation type="journal article" date="2013" name="Plant Cell">
        <title>The transition from a phytopathogenic smut ancestor to an anamorphic biocontrol agent deciphered by comparative whole-genome analysis.</title>
        <authorList>
            <person name="Lefebvre F."/>
            <person name="Joly D.L."/>
            <person name="Labbe C."/>
            <person name="Teichmann B."/>
            <person name="Linning R."/>
            <person name="Belzile F."/>
            <person name="Bakkeren G."/>
            <person name="Belanger R.R."/>
        </authorList>
    </citation>
    <scope>NUCLEOTIDE SEQUENCE [LARGE SCALE GENOMIC DNA]</scope>
    <source>
        <strain evidence="9 10">PF-1</strain>
    </source>
</reference>
<evidence type="ECO:0000256" key="7">
    <source>
        <dbReference type="SAM" id="MobiDB-lite"/>
    </source>
</evidence>
<evidence type="ECO:0000256" key="1">
    <source>
        <dbReference type="ARBA" id="ARBA00000365"/>
    </source>
</evidence>
<dbReference type="InterPro" id="IPR015341">
    <property type="entry name" value="Glyco_hydro_38_cen"/>
</dbReference>
<dbReference type="eggNOG" id="KOG4342">
    <property type="taxonomic scope" value="Eukaryota"/>
</dbReference>
<dbReference type="Pfam" id="PF07748">
    <property type="entry name" value="Glyco_hydro_38C"/>
    <property type="match status" value="1"/>
</dbReference>
<gene>
    <name evidence="9" type="ORF">PFL1_06119</name>
</gene>
<dbReference type="RefSeq" id="XP_007881848.1">
    <property type="nucleotide sequence ID" value="XM_007883657.1"/>
</dbReference>
<keyword evidence="6" id="KW-0326">Glycosidase</keyword>
<dbReference type="SUPFAM" id="SSF88713">
    <property type="entry name" value="Glycoside hydrolase/deacetylase"/>
    <property type="match status" value="1"/>
</dbReference>
<feature type="domain" description="Glycoside hydrolase family 38 central" evidence="8">
    <location>
        <begin position="569"/>
        <end position="648"/>
    </location>
</feature>
<proteinExistence type="inferred from homology"/>
<feature type="region of interest" description="Disordered" evidence="7">
    <location>
        <begin position="1"/>
        <end position="26"/>
    </location>
</feature>
<dbReference type="InterPro" id="IPR037094">
    <property type="entry name" value="Glyco_hydro_38_cen_sf"/>
</dbReference>
<dbReference type="Pfam" id="PF17677">
    <property type="entry name" value="Glyco_hydro38C2"/>
    <property type="match status" value="1"/>
</dbReference>
<dbReference type="SUPFAM" id="SSF74650">
    <property type="entry name" value="Galactose mutarotase-like"/>
    <property type="match status" value="1"/>
</dbReference>
<dbReference type="InterPro" id="IPR011682">
    <property type="entry name" value="Glyco_hydro_38_C"/>
</dbReference>
<evidence type="ECO:0000256" key="5">
    <source>
        <dbReference type="ARBA" id="ARBA00022801"/>
    </source>
</evidence>
<keyword evidence="4" id="KW-0479">Metal-binding</keyword>
<evidence type="ECO:0000313" key="9">
    <source>
        <dbReference type="EMBL" id="EPQ26471.1"/>
    </source>
</evidence>
<dbReference type="KEGG" id="pfp:PFL1_06119"/>